<sequence>MLTGKQRSYLRSLGNNIDSIFHVGKNGIDDAFLKQIDEALEAREIIKCNVLKNSILTSREACDIICEAINAEPVQVIGNRFIIYRQSKEKPSIKLP</sequence>
<dbReference type="InterPro" id="IPR017924">
    <property type="entry name" value="RNA-binding_YhbY"/>
</dbReference>
<evidence type="ECO:0000313" key="5">
    <source>
        <dbReference type="Proteomes" id="UP000190105"/>
    </source>
</evidence>
<dbReference type="SMART" id="SM01103">
    <property type="entry name" value="CRS1_YhbY"/>
    <property type="match status" value="1"/>
</dbReference>
<dbReference type="EMBL" id="FUYH01000016">
    <property type="protein sequence ID" value="SKA94636.1"/>
    <property type="molecule type" value="Genomic_DNA"/>
</dbReference>
<keyword evidence="1 2" id="KW-0694">RNA-binding</keyword>
<evidence type="ECO:0000313" key="4">
    <source>
        <dbReference type="EMBL" id="SKA94636.1"/>
    </source>
</evidence>
<dbReference type="PANTHER" id="PTHR40065">
    <property type="entry name" value="RNA-BINDING PROTEIN YHBY"/>
    <property type="match status" value="1"/>
</dbReference>
<dbReference type="SUPFAM" id="SSF75471">
    <property type="entry name" value="YhbY-like"/>
    <property type="match status" value="1"/>
</dbReference>
<dbReference type="InterPro" id="IPR051925">
    <property type="entry name" value="RNA-binding_domain"/>
</dbReference>
<dbReference type="Pfam" id="PF01985">
    <property type="entry name" value="CRS1_YhbY"/>
    <property type="match status" value="1"/>
</dbReference>
<evidence type="ECO:0000256" key="1">
    <source>
        <dbReference type="ARBA" id="ARBA00022884"/>
    </source>
</evidence>
<dbReference type="InterPro" id="IPR035920">
    <property type="entry name" value="YhbY-like_sf"/>
</dbReference>
<gene>
    <name evidence="4" type="ORF">SAMN05443428_11638</name>
</gene>
<dbReference type="OrthoDB" id="9797519at2"/>
<dbReference type="GO" id="GO:0003723">
    <property type="term" value="F:RNA binding"/>
    <property type="evidence" value="ECO:0007669"/>
    <property type="project" value="UniProtKB-UniRule"/>
</dbReference>
<keyword evidence="5" id="KW-1185">Reference proteome</keyword>
<dbReference type="RefSeq" id="WP_078697088.1">
    <property type="nucleotide sequence ID" value="NZ_FUYH01000016.1"/>
</dbReference>
<reference evidence="5" key="1">
    <citation type="submission" date="2017-02" db="EMBL/GenBank/DDBJ databases">
        <authorList>
            <person name="Varghese N."/>
            <person name="Submissions S."/>
        </authorList>
    </citation>
    <scope>NUCLEOTIDE SEQUENCE [LARGE SCALE GENOMIC DNA]</scope>
    <source>
        <strain evidence="5">USBA 833</strain>
    </source>
</reference>
<proteinExistence type="predicted"/>
<accession>A0A1T4XYP7</accession>
<dbReference type="Gene3D" id="3.30.110.60">
    <property type="entry name" value="YhbY-like"/>
    <property type="match status" value="1"/>
</dbReference>
<dbReference type="Proteomes" id="UP000190105">
    <property type="component" value="Unassembled WGS sequence"/>
</dbReference>
<dbReference type="PANTHER" id="PTHR40065:SF3">
    <property type="entry name" value="RNA-BINDING PROTEIN YHBY"/>
    <property type="match status" value="1"/>
</dbReference>
<evidence type="ECO:0000256" key="2">
    <source>
        <dbReference type="PROSITE-ProRule" id="PRU00626"/>
    </source>
</evidence>
<organism evidence="4 5">
    <name type="scientific">Caloramator quimbayensis</name>
    <dbReference type="NCBI Taxonomy" id="1147123"/>
    <lineage>
        <taxon>Bacteria</taxon>
        <taxon>Bacillati</taxon>
        <taxon>Bacillota</taxon>
        <taxon>Clostridia</taxon>
        <taxon>Eubacteriales</taxon>
        <taxon>Clostridiaceae</taxon>
        <taxon>Caloramator</taxon>
    </lineage>
</organism>
<dbReference type="STRING" id="1147123.SAMN05443428_11638"/>
<dbReference type="NCBIfam" id="TIGR00253">
    <property type="entry name" value="RNA_bind_YhbY"/>
    <property type="match status" value="1"/>
</dbReference>
<dbReference type="InterPro" id="IPR001890">
    <property type="entry name" value="RNA-binding_CRM"/>
</dbReference>
<protein>
    <submittedName>
        <fullName evidence="4">RNA-binding protein</fullName>
    </submittedName>
</protein>
<name>A0A1T4XYP7_9CLOT</name>
<dbReference type="PROSITE" id="PS51295">
    <property type="entry name" value="CRM"/>
    <property type="match status" value="1"/>
</dbReference>
<dbReference type="AlphaFoldDB" id="A0A1T4XYP7"/>
<feature type="domain" description="CRM" evidence="3">
    <location>
        <begin position="1"/>
        <end position="96"/>
    </location>
</feature>
<evidence type="ECO:0000259" key="3">
    <source>
        <dbReference type="PROSITE" id="PS51295"/>
    </source>
</evidence>